<dbReference type="GO" id="GO:1990904">
    <property type="term" value="C:ribonucleoprotein complex"/>
    <property type="evidence" value="ECO:0007669"/>
    <property type="project" value="UniProtKB-KW"/>
</dbReference>
<dbReference type="GO" id="GO:0009507">
    <property type="term" value="C:chloroplast"/>
    <property type="evidence" value="ECO:0007669"/>
    <property type="project" value="UniProtKB-SubCell"/>
</dbReference>
<feature type="compositionally biased region" description="Basic and acidic residues" evidence="5">
    <location>
        <begin position="1"/>
        <end position="10"/>
    </location>
</feature>
<name>A0A1X9PUN2_9RHOD</name>
<accession>A0A1X9PUN2</accession>
<proteinExistence type="inferred from homology"/>
<dbReference type="NCBIfam" id="TIGR01030">
    <property type="entry name" value="rpmH_bact"/>
    <property type="match status" value="1"/>
</dbReference>
<organism evidence="6">
    <name type="scientific">Flintiella sanguinaria</name>
    <dbReference type="NCBI Taxonomy" id="101926"/>
    <lineage>
        <taxon>Eukaryota</taxon>
        <taxon>Rhodophyta</taxon>
        <taxon>Bangiophyceae</taxon>
        <taxon>Porphyridiales</taxon>
        <taxon>Porphyridiaceae</taxon>
        <taxon>Flintiella</taxon>
    </lineage>
</organism>
<evidence type="ECO:0000256" key="4">
    <source>
        <dbReference type="HAMAP-Rule" id="MF_00391"/>
    </source>
</evidence>
<sequence length="47" mass="5512">MTKRTLEGTRRKQIKKSGFRARMKTVGGRRVIKLRRKKKRSVLAISV</sequence>
<feature type="region of interest" description="Disordered" evidence="5">
    <location>
        <begin position="1"/>
        <end position="22"/>
    </location>
</feature>
<comment type="subcellular location">
    <subcellularLocation>
        <location evidence="4">Plastid</location>
        <location evidence="4">Chloroplast</location>
    </subcellularLocation>
</comment>
<geneLocation type="chloroplast" evidence="6"/>
<dbReference type="AlphaFoldDB" id="A0A1X9PUN2"/>
<evidence type="ECO:0000313" key="6">
    <source>
        <dbReference type="EMBL" id="ARO91198.1"/>
    </source>
</evidence>
<dbReference type="GO" id="GO:0006412">
    <property type="term" value="P:translation"/>
    <property type="evidence" value="ECO:0007669"/>
    <property type="project" value="UniProtKB-UniRule"/>
</dbReference>
<reference evidence="6" key="1">
    <citation type="submission" date="2017-03" db="EMBL/GenBank/DDBJ databases">
        <title>The new red algal subphylum Proteorhodophytina comprises the largest and most divergent plastid genomes known.</title>
        <authorList>
            <person name="Munoz-Gomez S.A."/>
            <person name="Mejia-Franco F.G."/>
            <person name="Durnin K."/>
            <person name="Morgan C."/>
            <person name="Grisdale C.J."/>
            <person name="Archibald J.M."/>
            <person name="Slamovits C.H."/>
        </authorList>
    </citation>
    <scope>NUCLEOTIDE SEQUENCE</scope>
    <source>
        <strain evidence="6">UTEX LB2060</strain>
    </source>
</reference>
<dbReference type="Gene3D" id="1.10.287.3980">
    <property type="match status" value="1"/>
</dbReference>
<keyword evidence="2 4" id="KW-0689">Ribosomal protein</keyword>
<gene>
    <name evidence="4 6" type="primary">rpl34</name>
</gene>
<evidence type="ECO:0000256" key="1">
    <source>
        <dbReference type="ARBA" id="ARBA00010111"/>
    </source>
</evidence>
<dbReference type="GO" id="GO:0003735">
    <property type="term" value="F:structural constituent of ribosome"/>
    <property type="evidence" value="ECO:0007669"/>
    <property type="project" value="InterPro"/>
</dbReference>
<evidence type="ECO:0000256" key="2">
    <source>
        <dbReference type="ARBA" id="ARBA00022980"/>
    </source>
</evidence>
<keyword evidence="3 4" id="KW-0687">Ribonucleoprotein</keyword>
<dbReference type="GO" id="GO:0005840">
    <property type="term" value="C:ribosome"/>
    <property type="evidence" value="ECO:0007669"/>
    <property type="project" value="UniProtKB-KW"/>
</dbReference>
<dbReference type="HAMAP" id="MF_00391">
    <property type="entry name" value="Ribosomal_bL34"/>
    <property type="match status" value="1"/>
</dbReference>
<protein>
    <recommendedName>
        <fullName evidence="4">Large ribosomal subunit protein bL34c</fullName>
    </recommendedName>
</protein>
<dbReference type="InterPro" id="IPR000271">
    <property type="entry name" value="Ribosomal_bL34"/>
</dbReference>
<dbReference type="EMBL" id="KY709211">
    <property type="protein sequence ID" value="ARO91198.1"/>
    <property type="molecule type" value="Genomic_DNA"/>
</dbReference>
<dbReference type="Pfam" id="PF00468">
    <property type="entry name" value="Ribosomal_L34"/>
    <property type="match status" value="1"/>
</dbReference>
<feature type="compositionally biased region" description="Basic residues" evidence="5">
    <location>
        <begin position="11"/>
        <end position="22"/>
    </location>
</feature>
<keyword evidence="6" id="KW-0934">Plastid</keyword>
<comment type="similarity">
    <text evidence="1 4">Belongs to the bacterial ribosomal protein bL34 family.</text>
</comment>
<evidence type="ECO:0000256" key="3">
    <source>
        <dbReference type="ARBA" id="ARBA00023274"/>
    </source>
</evidence>
<keyword evidence="6" id="KW-0150">Chloroplast</keyword>
<evidence type="ECO:0000256" key="5">
    <source>
        <dbReference type="SAM" id="MobiDB-lite"/>
    </source>
</evidence>